<dbReference type="RefSeq" id="WP_265683466.1">
    <property type="nucleotide sequence ID" value="NZ_CP120863.1"/>
</dbReference>
<keyword evidence="7" id="KW-0808">Transferase</keyword>
<organism evidence="12 13">
    <name type="scientific">Roseibium porphyridii</name>
    <dbReference type="NCBI Taxonomy" id="2866279"/>
    <lineage>
        <taxon>Bacteria</taxon>
        <taxon>Pseudomonadati</taxon>
        <taxon>Pseudomonadota</taxon>
        <taxon>Alphaproteobacteria</taxon>
        <taxon>Hyphomicrobiales</taxon>
        <taxon>Stappiaceae</taxon>
        <taxon>Roseibium</taxon>
    </lineage>
</organism>
<comment type="similarity">
    <text evidence="2">Belongs to the methyltransferase superfamily. L-isoaspartyl/D-aspartyl protein methyltransferase family.</text>
</comment>
<evidence type="ECO:0000256" key="6">
    <source>
        <dbReference type="ARBA" id="ARBA00022603"/>
    </source>
</evidence>
<evidence type="ECO:0000256" key="10">
    <source>
        <dbReference type="ARBA" id="ARBA00031323"/>
    </source>
</evidence>
<evidence type="ECO:0000256" key="3">
    <source>
        <dbReference type="ARBA" id="ARBA00011890"/>
    </source>
</evidence>
<dbReference type="GO" id="GO:0008168">
    <property type="term" value="F:methyltransferase activity"/>
    <property type="evidence" value="ECO:0007669"/>
    <property type="project" value="UniProtKB-KW"/>
</dbReference>
<dbReference type="PANTHER" id="PTHR11579:SF0">
    <property type="entry name" value="PROTEIN-L-ISOASPARTATE(D-ASPARTATE) O-METHYLTRANSFERASE"/>
    <property type="match status" value="1"/>
</dbReference>
<keyword evidence="8" id="KW-0949">S-adenosyl-L-methionine</keyword>
<dbReference type="Gene3D" id="3.40.50.150">
    <property type="entry name" value="Vaccinia Virus protein VP39"/>
    <property type="match status" value="1"/>
</dbReference>
<evidence type="ECO:0000313" key="12">
    <source>
        <dbReference type="EMBL" id="WFE91199.1"/>
    </source>
</evidence>
<evidence type="ECO:0000256" key="11">
    <source>
        <dbReference type="ARBA" id="ARBA00031350"/>
    </source>
</evidence>
<dbReference type="SUPFAM" id="SSF53335">
    <property type="entry name" value="S-adenosyl-L-methionine-dependent methyltransferases"/>
    <property type="match status" value="1"/>
</dbReference>
<evidence type="ECO:0000256" key="1">
    <source>
        <dbReference type="ARBA" id="ARBA00004496"/>
    </source>
</evidence>
<evidence type="ECO:0000256" key="4">
    <source>
        <dbReference type="ARBA" id="ARBA00013346"/>
    </source>
</evidence>
<dbReference type="InterPro" id="IPR000682">
    <property type="entry name" value="PCMT"/>
</dbReference>
<evidence type="ECO:0000256" key="5">
    <source>
        <dbReference type="ARBA" id="ARBA00022490"/>
    </source>
</evidence>
<accession>A0ABY8F707</accession>
<proteinExistence type="inferred from homology"/>
<protein>
    <recommendedName>
        <fullName evidence="4">Protein-L-isoaspartate O-methyltransferase</fullName>
        <ecNumber evidence="3">2.1.1.77</ecNumber>
    </recommendedName>
    <alternativeName>
        <fullName evidence="11">L-isoaspartyl protein carboxyl methyltransferase</fullName>
    </alternativeName>
    <alternativeName>
        <fullName evidence="9">Protein L-isoaspartyl methyltransferase</fullName>
    </alternativeName>
    <alternativeName>
        <fullName evidence="10">Protein-beta-aspartate methyltransferase</fullName>
    </alternativeName>
</protein>
<reference evidence="12 13" key="1">
    <citation type="submission" date="2023-03" db="EMBL/GenBank/DDBJ databases">
        <title>Roseibium porphyridii sp. nov. and Roseibium rhodosorbium sp. nov. isolated from marine algae, Porphyridium cruentum and Rhodosorus marinus, respectively.</title>
        <authorList>
            <person name="Lee M.W."/>
            <person name="Choi B.J."/>
            <person name="Lee J.K."/>
            <person name="Choi D.G."/>
            <person name="Baek J.H."/>
            <person name="Bayburt H."/>
            <person name="Kim J.M."/>
            <person name="Han D.M."/>
            <person name="Kim K.H."/>
            <person name="Jeon C.O."/>
        </authorList>
    </citation>
    <scope>NUCLEOTIDE SEQUENCE [LARGE SCALE GENOMIC DNA]</scope>
    <source>
        <strain evidence="12 13">KMA01</strain>
    </source>
</reference>
<dbReference type="InterPro" id="IPR029063">
    <property type="entry name" value="SAM-dependent_MTases_sf"/>
</dbReference>
<evidence type="ECO:0000256" key="8">
    <source>
        <dbReference type="ARBA" id="ARBA00022691"/>
    </source>
</evidence>
<dbReference type="EC" id="2.1.1.77" evidence="3"/>
<dbReference type="CDD" id="cd02440">
    <property type="entry name" value="AdoMet_MTases"/>
    <property type="match status" value="1"/>
</dbReference>
<dbReference type="GO" id="GO:0032259">
    <property type="term" value="P:methylation"/>
    <property type="evidence" value="ECO:0007669"/>
    <property type="project" value="UniProtKB-KW"/>
</dbReference>
<evidence type="ECO:0000256" key="2">
    <source>
        <dbReference type="ARBA" id="ARBA00005369"/>
    </source>
</evidence>
<evidence type="ECO:0000256" key="7">
    <source>
        <dbReference type="ARBA" id="ARBA00022679"/>
    </source>
</evidence>
<dbReference type="Pfam" id="PF01135">
    <property type="entry name" value="PCMT"/>
    <property type="match status" value="1"/>
</dbReference>
<dbReference type="EMBL" id="CP120863">
    <property type="protein sequence ID" value="WFE91199.1"/>
    <property type="molecule type" value="Genomic_DNA"/>
</dbReference>
<keyword evidence="13" id="KW-1185">Reference proteome</keyword>
<dbReference type="PANTHER" id="PTHR11579">
    <property type="entry name" value="PROTEIN-L-ISOASPARTATE O-METHYLTRANSFERASE"/>
    <property type="match status" value="1"/>
</dbReference>
<keyword evidence="5" id="KW-0963">Cytoplasm</keyword>
<gene>
    <name evidence="12" type="ORF">K1718_07550</name>
</gene>
<evidence type="ECO:0000313" key="13">
    <source>
        <dbReference type="Proteomes" id="UP001209803"/>
    </source>
</evidence>
<name>A0ABY8F707_9HYPH</name>
<sequence>MTPEELAIVRSAFAKQICATAGVEANKDIERAFSRVRREDYLGSDPWKVVDLAHCPIQLAENDPVYAYQDALFVLSSGRGVNNGSPSLHARLLGALAPKAGETIVHLGAGTGYYTALLAELVGPDGHVVAVELDDTLAQIARPALESRANVTFHVDDAAAWPKGEVDGIYVNFAVLAPLENWIEGLAPDGRLVVPLGVPGKPNRPAGPRFSRHGAAFLIKRCTAGFSASRICQAFFIHAEGDAGSMKPQEEERLQDAFRRPGIEFVQSLIWQRPSDPTRCWFSCANWALSYDPVD</sequence>
<comment type="subcellular location">
    <subcellularLocation>
        <location evidence="1">Cytoplasm</location>
    </subcellularLocation>
</comment>
<evidence type="ECO:0000256" key="9">
    <source>
        <dbReference type="ARBA" id="ARBA00030757"/>
    </source>
</evidence>
<keyword evidence="6 12" id="KW-0489">Methyltransferase</keyword>
<dbReference type="Proteomes" id="UP001209803">
    <property type="component" value="Chromosome"/>
</dbReference>